<dbReference type="OrthoDB" id="5587367at2759"/>
<reference evidence="3 4" key="1">
    <citation type="submission" date="2015-06" db="EMBL/GenBank/DDBJ databases">
        <title>Talaromyces atroroseus IBT 11181 draft genome.</title>
        <authorList>
            <person name="Rasmussen K.B."/>
            <person name="Rasmussen S."/>
            <person name="Petersen B."/>
            <person name="Sicheritz-Ponten T."/>
            <person name="Mortensen U.H."/>
            <person name="Thrane U."/>
        </authorList>
    </citation>
    <scope>NUCLEOTIDE SEQUENCE [LARGE SCALE GENOMIC DNA]</scope>
    <source>
        <strain evidence="3 4">IBT 11181</strain>
    </source>
</reference>
<dbReference type="InterPro" id="IPR002767">
    <property type="entry name" value="Thiamine_BP"/>
</dbReference>
<dbReference type="AlphaFoldDB" id="A0A225ANU4"/>
<comment type="similarity">
    <text evidence="1">Belongs to the UPF0045 family.</text>
</comment>
<organism evidence="3 4">
    <name type="scientific">Talaromyces atroroseus</name>
    <dbReference type="NCBI Taxonomy" id="1441469"/>
    <lineage>
        <taxon>Eukaryota</taxon>
        <taxon>Fungi</taxon>
        <taxon>Dikarya</taxon>
        <taxon>Ascomycota</taxon>
        <taxon>Pezizomycotina</taxon>
        <taxon>Eurotiomycetes</taxon>
        <taxon>Eurotiomycetidae</taxon>
        <taxon>Eurotiales</taxon>
        <taxon>Trichocomaceae</taxon>
        <taxon>Talaromyces</taxon>
        <taxon>Talaromyces sect. Trachyspermi</taxon>
    </lineage>
</organism>
<dbReference type="PANTHER" id="PTHR33777:SF1">
    <property type="entry name" value="UPF0045 PROTEIN ECM15"/>
    <property type="match status" value="1"/>
</dbReference>
<dbReference type="InterPro" id="IPR051614">
    <property type="entry name" value="UPF0045_domain"/>
</dbReference>
<keyword evidence="4" id="KW-1185">Reference proteome</keyword>
<gene>
    <name evidence="3" type="ORF">UA08_03371</name>
</gene>
<evidence type="ECO:0000313" key="3">
    <source>
        <dbReference type="EMBL" id="OKL61143.1"/>
    </source>
</evidence>
<dbReference type="GO" id="GO:0005829">
    <property type="term" value="C:cytosol"/>
    <property type="evidence" value="ECO:0007669"/>
    <property type="project" value="TreeGrafter"/>
</dbReference>
<dbReference type="SUPFAM" id="SSF89957">
    <property type="entry name" value="MTH1187/YkoF-like"/>
    <property type="match status" value="1"/>
</dbReference>
<dbReference type="GeneID" id="31003126"/>
<feature type="domain" description="Thiamine-binding protein" evidence="2">
    <location>
        <begin position="22"/>
        <end position="113"/>
    </location>
</feature>
<evidence type="ECO:0000259" key="2">
    <source>
        <dbReference type="Pfam" id="PF01910"/>
    </source>
</evidence>
<sequence length="118" mass="12940">MQSPVSANVNVANLVMPDMCIADFSLNPIGDSSPSYSQQIAAIQRLCQRSGVKFSMHTTGTTLEGPWEKVQQVIGWAHCLVHQQGTPRIQTDIRMSTRTDKQQPMEAEVASVEKILAA</sequence>
<dbReference type="InterPro" id="IPR029756">
    <property type="entry name" value="MTH1187/YkoF-like"/>
</dbReference>
<dbReference type="Gene3D" id="3.30.70.930">
    <property type="match status" value="1"/>
</dbReference>
<dbReference type="EMBL" id="LFMY01000004">
    <property type="protein sequence ID" value="OKL61143.1"/>
    <property type="molecule type" value="Genomic_DNA"/>
</dbReference>
<evidence type="ECO:0000313" key="4">
    <source>
        <dbReference type="Proteomes" id="UP000214365"/>
    </source>
</evidence>
<accession>A0A225ANU4</accession>
<proteinExistence type="inferred from homology"/>
<dbReference type="NCBIfam" id="TIGR00106">
    <property type="entry name" value="MTH1187 family thiamine-binding protein"/>
    <property type="match status" value="1"/>
</dbReference>
<dbReference type="Proteomes" id="UP000214365">
    <property type="component" value="Unassembled WGS sequence"/>
</dbReference>
<dbReference type="Pfam" id="PF01910">
    <property type="entry name" value="Thiamine_BP"/>
    <property type="match status" value="1"/>
</dbReference>
<dbReference type="PANTHER" id="PTHR33777">
    <property type="entry name" value="UPF0045 PROTEIN ECM15"/>
    <property type="match status" value="1"/>
</dbReference>
<dbReference type="RefSeq" id="XP_020121264.1">
    <property type="nucleotide sequence ID" value="XM_020265663.1"/>
</dbReference>
<name>A0A225ANU4_TALAT</name>
<comment type="caution">
    <text evidence="3">The sequence shown here is derived from an EMBL/GenBank/DDBJ whole genome shotgun (WGS) entry which is preliminary data.</text>
</comment>
<protein>
    <recommendedName>
        <fullName evidence="2">Thiamine-binding protein domain-containing protein</fullName>
    </recommendedName>
</protein>
<evidence type="ECO:0000256" key="1">
    <source>
        <dbReference type="ARBA" id="ARBA00010272"/>
    </source>
</evidence>